<name>A0A4S3TNV9_9EURY</name>
<feature type="domain" description="D-galactarate/Altronate dehydratase second" evidence="4">
    <location>
        <begin position="32"/>
        <end position="156"/>
    </location>
</feature>
<dbReference type="GO" id="GO:0016829">
    <property type="term" value="F:lyase activity"/>
    <property type="evidence" value="ECO:0007669"/>
    <property type="project" value="UniProtKB-KW"/>
</dbReference>
<comment type="similarity">
    <text evidence="1">Belongs to the UxaA family.</text>
</comment>
<evidence type="ECO:0000259" key="4">
    <source>
        <dbReference type="Pfam" id="PF04295"/>
    </source>
</evidence>
<comment type="caution">
    <text evidence="6">The sequence shown here is derived from an EMBL/GenBank/DDBJ whole genome shotgun (WGS) entry which is preliminary data.</text>
</comment>
<dbReference type="PANTHER" id="PTHR30536:SF5">
    <property type="entry name" value="ALTRONATE DEHYDRATASE"/>
    <property type="match status" value="1"/>
</dbReference>
<dbReference type="AlphaFoldDB" id="A0A4S3TNV9"/>
<dbReference type="InterPro" id="IPR052172">
    <property type="entry name" value="UxaA_altronate/galactarate_dh"/>
</dbReference>
<dbReference type="InterPro" id="IPR007392">
    <property type="entry name" value="GD_AH_second"/>
</dbReference>
<feature type="domain" description="D-galactarate/Altronate dehydratase C-terminal" evidence="5">
    <location>
        <begin position="270"/>
        <end position="387"/>
    </location>
</feature>
<dbReference type="PANTHER" id="PTHR30536">
    <property type="entry name" value="ALTRONATE/GALACTARATE DEHYDRATASE"/>
    <property type="match status" value="1"/>
</dbReference>
<sequence>MTPSDGIDTTTADETRISTDDPALESERFRAFDRPDGRIGVRNRLLVLPSVICSHIVADRIADEIPAAVSAPHDHGCAQLGADNDQTERTFLGVGRNPNVSGVLVVGLGCEVVQSEGVAQRFAESGVPVRELSIQAEGGSDRTIERGIDVAGTLASEQSEAETAATLGDLTVGVVSSDVQRSTLETADPLVGEFVQRVVDAGGRAVVAGTERFVPHGDRACEAVADEATRREFEQLLETKRRIPARTAGLQHRAAGRSFDEVSRSWNGLPVRDVLSYGEPATHESDVAIVDAPSRFAEAATGLAAAGAHVIVHGTADGIPSGHPVVPIVKVTGDESTADALAADIDVDATTTGVDDFTETVLEILEGDPSCAERHGLTEFAITRIGPSM</sequence>
<reference evidence="6 7" key="1">
    <citation type="submission" date="2018-10" db="EMBL/GenBank/DDBJ databases">
        <title>Natronolimnobius sp. XQ-INN 246 isolated from Inner Mongolia Autonomous Region of China.</title>
        <authorList>
            <person name="Xue Q."/>
        </authorList>
    </citation>
    <scope>NUCLEOTIDE SEQUENCE [LARGE SCALE GENOMIC DNA]</scope>
    <source>
        <strain evidence="6 7">XQ-INN 246</strain>
    </source>
</reference>
<feature type="compositionally biased region" description="Polar residues" evidence="3">
    <location>
        <begin position="1"/>
        <end position="12"/>
    </location>
</feature>
<evidence type="ECO:0000256" key="2">
    <source>
        <dbReference type="ARBA" id="ARBA00023239"/>
    </source>
</evidence>
<accession>A0A4S3TNV9</accession>
<dbReference type="Pfam" id="PF04295">
    <property type="entry name" value="GD_AH_second"/>
    <property type="match status" value="1"/>
</dbReference>
<feature type="region of interest" description="Disordered" evidence="3">
    <location>
        <begin position="1"/>
        <end position="20"/>
    </location>
</feature>
<evidence type="ECO:0000256" key="1">
    <source>
        <dbReference type="ARBA" id="ARBA00010986"/>
    </source>
</evidence>
<evidence type="ECO:0000313" key="7">
    <source>
        <dbReference type="Proteomes" id="UP000318864"/>
    </source>
</evidence>
<gene>
    <name evidence="6" type="ORF">D8Y22_13925</name>
</gene>
<organism evidence="6 7">
    <name type="scientific">Salinadaptatus halalkaliphilus</name>
    <dbReference type="NCBI Taxonomy" id="2419781"/>
    <lineage>
        <taxon>Archaea</taxon>
        <taxon>Methanobacteriati</taxon>
        <taxon>Methanobacteriota</taxon>
        <taxon>Stenosarchaea group</taxon>
        <taxon>Halobacteria</taxon>
        <taxon>Halobacteriales</taxon>
        <taxon>Natrialbaceae</taxon>
        <taxon>Salinadaptatus</taxon>
    </lineage>
</organism>
<dbReference type="Proteomes" id="UP000318864">
    <property type="component" value="Unassembled WGS sequence"/>
</dbReference>
<evidence type="ECO:0000259" key="5">
    <source>
        <dbReference type="Pfam" id="PF20629"/>
    </source>
</evidence>
<keyword evidence="2" id="KW-0456">Lyase</keyword>
<evidence type="ECO:0000313" key="6">
    <source>
        <dbReference type="EMBL" id="THE64248.1"/>
    </source>
</evidence>
<dbReference type="Pfam" id="PF20629">
    <property type="entry name" value="GD_AH_C"/>
    <property type="match status" value="1"/>
</dbReference>
<dbReference type="InterPro" id="IPR048332">
    <property type="entry name" value="GD_AH_C"/>
</dbReference>
<dbReference type="GO" id="GO:0019698">
    <property type="term" value="P:D-galacturonate catabolic process"/>
    <property type="evidence" value="ECO:0007669"/>
    <property type="project" value="TreeGrafter"/>
</dbReference>
<dbReference type="RefSeq" id="WP_141465290.1">
    <property type="nucleotide sequence ID" value="NZ_RBZW01000037.1"/>
</dbReference>
<protein>
    <submittedName>
        <fullName evidence="6">Altronate dehydratase</fullName>
    </submittedName>
</protein>
<dbReference type="OrthoDB" id="205785at2157"/>
<proteinExistence type="inferred from homology"/>
<dbReference type="EMBL" id="RBZW01000037">
    <property type="protein sequence ID" value="THE64248.1"/>
    <property type="molecule type" value="Genomic_DNA"/>
</dbReference>
<keyword evidence="7" id="KW-1185">Reference proteome</keyword>
<evidence type="ECO:0000256" key="3">
    <source>
        <dbReference type="SAM" id="MobiDB-lite"/>
    </source>
</evidence>